<dbReference type="OrthoDB" id="10444508at2759"/>
<dbReference type="InParanoid" id="A0A084QDC5"/>
<sequence>MGKCEEDLPRIAVGPWHTVYRMFLPVAGTGSGCEIPNRNFKPMSSPYVIPPSGVSDYPIKPLPDRRPVDDSLHLAVALLGFLERRGSPIQSSRRLRGPPPEPWSAAPSPIPSSRALACRCHLRSLGELGPREPVKGERCVANLGCQQQWLSYHGPSPRSPASQTFAGQRHVPVSHSFGCTTPIGCLSVDQSTVAIAPTAAAEPAKTDPAAA</sequence>
<protein>
    <submittedName>
        <fullName evidence="2">Uncharacterized protein</fullName>
    </submittedName>
</protein>
<gene>
    <name evidence="2" type="ORF">S40285_10038</name>
</gene>
<dbReference type="AlphaFoldDB" id="A0A084QDC5"/>
<name>A0A084QDC5_STAC4</name>
<dbReference type="PROSITE" id="PS51257">
    <property type="entry name" value="PROKAR_LIPOPROTEIN"/>
    <property type="match status" value="1"/>
</dbReference>
<evidence type="ECO:0000313" key="2">
    <source>
        <dbReference type="EMBL" id="KFA61960.1"/>
    </source>
</evidence>
<dbReference type="HOGENOM" id="CLU_1305579_0_0_1"/>
<accession>A0A084QDC5</accession>
<reference evidence="2 3" key="1">
    <citation type="journal article" date="2014" name="BMC Genomics">
        <title>Comparative genome sequencing reveals chemotype-specific gene clusters in the toxigenic black mold Stachybotrys.</title>
        <authorList>
            <person name="Semeiks J."/>
            <person name="Borek D."/>
            <person name="Otwinowski Z."/>
            <person name="Grishin N.V."/>
        </authorList>
    </citation>
    <scope>NUCLEOTIDE SEQUENCE [LARGE SCALE GENOMIC DNA]</scope>
    <source>
        <strain evidence="2 3">IBT 40285</strain>
    </source>
</reference>
<organism evidence="2 3">
    <name type="scientific">Stachybotrys chlorohalonatus (strain IBT 40285)</name>
    <dbReference type="NCBI Taxonomy" id="1283841"/>
    <lineage>
        <taxon>Eukaryota</taxon>
        <taxon>Fungi</taxon>
        <taxon>Dikarya</taxon>
        <taxon>Ascomycota</taxon>
        <taxon>Pezizomycotina</taxon>
        <taxon>Sordariomycetes</taxon>
        <taxon>Hypocreomycetidae</taxon>
        <taxon>Hypocreales</taxon>
        <taxon>Stachybotryaceae</taxon>
        <taxon>Stachybotrys</taxon>
    </lineage>
</organism>
<evidence type="ECO:0000313" key="3">
    <source>
        <dbReference type="Proteomes" id="UP000028524"/>
    </source>
</evidence>
<dbReference type="EMBL" id="KL660823">
    <property type="protein sequence ID" value="KFA61960.1"/>
    <property type="molecule type" value="Genomic_DNA"/>
</dbReference>
<evidence type="ECO:0000256" key="1">
    <source>
        <dbReference type="SAM" id="MobiDB-lite"/>
    </source>
</evidence>
<dbReference type="Proteomes" id="UP000028524">
    <property type="component" value="Unassembled WGS sequence"/>
</dbReference>
<feature type="region of interest" description="Disordered" evidence="1">
    <location>
        <begin position="89"/>
        <end position="108"/>
    </location>
</feature>
<proteinExistence type="predicted"/>
<keyword evidence="3" id="KW-1185">Reference proteome</keyword>